<feature type="domain" description="ChlI/MoxR AAA lid" evidence="1">
    <location>
        <begin position="354"/>
        <end position="392"/>
    </location>
</feature>
<evidence type="ECO:0000313" key="2">
    <source>
        <dbReference type="EMBL" id="OFW56874.1"/>
    </source>
</evidence>
<gene>
    <name evidence="2" type="ORF">A2Y75_06840</name>
</gene>
<dbReference type="AlphaFoldDB" id="A0A1F2WJ66"/>
<dbReference type="EMBL" id="MELK01000040">
    <property type="protein sequence ID" value="OFW56874.1"/>
    <property type="molecule type" value="Genomic_DNA"/>
</dbReference>
<accession>A0A1F2WJ66</accession>
<name>A0A1F2WJ66_9ACTN</name>
<dbReference type="PANTHER" id="PTHR42759:SF1">
    <property type="entry name" value="MAGNESIUM-CHELATASE SUBUNIT CHLD"/>
    <property type="match status" value="1"/>
</dbReference>
<dbReference type="InterPro" id="IPR027417">
    <property type="entry name" value="P-loop_NTPase"/>
</dbReference>
<dbReference type="PANTHER" id="PTHR42759">
    <property type="entry name" value="MOXR FAMILY PROTEIN"/>
    <property type="match status" value="1"/>
</dbReference>
<proteinExistence type="predicted"/>
<evidence type="ECO:0000313" key="3">
    <source>
        <dbReference type="Proteomes" id="UP000177876"/>
    </source>
</evidence>
<dbReference type="InterPro" id="IPR050764">
    <property type="entry name" value="CbbQ/NirQ/NorQ/GpvN"/>
</dbReference>
<dbReference type="Gene3D" id="1.10.8.80">
    <property type="entry name" value="Magnesium chelatase subunit I, C-Terminal domain"/>
    <property type="match status" value="1"/>
</dbReference>
<dbReference type="SUPFAM" id="SSF52540">
    <property type="entry name" value="P-loop containing nucleoside triphosphate hydrolases"/>
    <property type="match status" value="1"/>
</dbReference>
<protein>
    <recommendedName>
        <fullName evidence="1">ChlI/MoxR AAA lid domain-containing protein</fullName>
    </recommendedName>
</protein>
<dbReference type="CDD" id="cd00009">
    <property type="entry name" value="AAA"/>
    <property type="match status" value="1"/>
</dbReference>
<organism evidence="2 3">
    <name type="scientific">Candidatus Solincola sediminis</name>
    <dbReference type="NCBI Taxonomy" id="1797199"/>
    <lineage>
        <taxon>Bacteria</taxon>
        <taxon>Bacillati</taxon>
        <taxon>Actinomycetota</taxon>
        <taxon>Candidatus Geothermincolia</taxon>
        <taxon>Candidatus Geothermincolales</taxon>
        <taxon>Candidatus Geothermincolaceae</taxon>
        <taxon>Candidatus Solincola</taxon>
    </lineage>
</organism>
<dbReference type="Gene3D" id="3.40.50.300">
    <property type="entry name" value="P-loop containing nucleotide triphosphate hydrolases"/>
    <property type="match status" value="1"/>
</dbReference>
<dbReference type="Proteomes" id="UP000177876">
    <property type="component" value="Unassembled WGS sequence"/>
</dbReference>
<dbReference type="STRING" id="1797197.A2Y75_06840"/>
<reference evidence="2 3" key="1">
    <citation type="journal article" date="2016" name="Nat. Commun.">
        <title>Thousands of microbial genomes shed light on interconnected biogeochemical processes in an aquifer system.</title>
        <authorList>
            <person name="Anantharaman K."/>
            <person name="Brown C.T."/>
            <person name="Hug L.A."/>
            <person name="Sharon I."/>
            <person name="Castelle C.J."/>
            <person name="Probst A.J."/>
            <person name="Thomas B.C."/>
            <person name="Singh A."/>
            <person name="Wilkins M.J."/>
            <person name="Karaoz U."/>
            <person name="Brodie E.L."/>
            <person name="Williams K.H."/>
            <person name="Hubbard S.S."/>
            <person name="Banfield J.F."/>
        </authorList>
    </citation>
    <scope>NUCLEOTIDE SEQUENCE [LARGE SCALE GENOMIC DNA]</scope>
</reference>
<comment type="caution">
    <text evidence="2">The sequence shown here is derived from an EMBL/GenBank/DDBJ whole genome shotgun (WGS) entry which is preliminary data.</text>
</comment>
<evidence type="ECO:0000259" key="1">
    <source>
        <dbReference type="Pfam" id="PF17863"/>
    </source>
</evidence>
<sequence>MTELSEQLRSVYEAIEESGLYINLNQDVRFREKREIPLNLNETESIILAEEAYNSPLLFALLTSVLRNGTMILYGSPGSGKTTSAEFVGAFVHGALLEQTFGEGRPDFRVMEAIHEATIHGHQELTEEKMIGRPHLGRLMREGEEQVIPRKFVLSPFRMVDEVNRLTPGRTNNLLEMMDRGFSVYGDSKIYAAEGATFLTANFRDVASSDLTPPFLDRIDVGVFAPTLNPYFLEMAGGGEDRKLTGNEEAYVGHLRQEMGLQLRSTDFEAIRAQISQVEVDAEALYILYNFISELNGCALASLDIERKSKGFAWFVKPPVLCAQVDDGGASESGHMGGCHYHNTENICYKTENEVSVRAGKTIERYAKALAWFRGRQGAELEDVEAVIPYVLWFKLIPTDRAWIEHPEFMNDRIAMVADLFATSRNHYLKSRRMIKTLDAVLDLYERSLSDRNVDPGLVIEALISLKGYDSPAKYPIATMLRQVYGEISRQTAR</sequence>
<dbReference type="Pfam" id="PF17863">
    <property type="entry name" value="AAA_lid_2"/>
    <property type="match status" value="1"/>
</dbReference>
<dbReference type="InterPro" id="IPR041628">
    <property type="entry name" value="ChlI/MoxR_AAA_lid"/>
</dbReference>